<dbReference type="Gene3D" id="1.10.150.20">
    <property type="entry name" value="5' to 3' exonuclease, C-terminal subdomain"/>
    <property type="match status" value="1"/>
</dbReference>
<dbReference type="SUPFAM" id="SSF46600">
    <property type="entry name" value="C-terminal UvrC-binding domain of UvrB"/>
    <property type="match status" value="1"/>
</dbReference>
<name>A0ABY8MFE7_9SPIO</name>
<dbReference type="SUPFAM" id="SSF47781">
    <property type="entry name" value="RuvA domain 2-like"/>
    <property type="match status" value="1"/>
</dbReference>
<dbReference type="InterPro" id="IPR038476">
    <property type="entry name" value="UvrC_RNase_H_dom_sf"/>
</dbReference>
<keyword evidence="5 7" id="KW-0234">DNA repair</keyword>
<dbReference type="CDD" id="cd10434">
    <property type="entry name" value="GIY-YIG_UvrC_Cho"/>
    <property type="match status" value="1"/>
</dbReference>
<dbReference type="InterPro" id="IPR001162">
    <property type="entry name" value="UvrC_RNase_H_dom"/>
</dbReference>
<feature type="domain" description="UVR" evidence="9">
    <location>
        <begin position="235"/>
        <end position="270"/>
    </location>
</feature>
<dbReference type="NCBIfam" id="TIGR00194">
    <property type="entry name" value="uvrC"/>
    <property type="match status" value="1"/>
</dbReference>
<evidence type="ECO:0000256" key="1">
    <source>
        <dbReference type="ARBA" id="ARBA00022490"/>
    </source>
</evidence>
<dbReference type="Pfam" id="PF01541">
    <property type="entry name" value="GIY-YIG"/>
    <property type="match status" value="1"/>
</dbReference>
<evidence type="ECO:0000313" key="13">
    <source>
        <dbReference type="Proteomes" id="UP001228690"/>
    </source>
</evidence>
<comment type="subcellular location">
    <subcellularLocation>
        <location evidence="7">Cytoplasm</location>
    </subcellularLocation>
</comment>
<evidence type="ECO:0000313" key="12">
    <source>
        <dbReference type="EMBL" id="WGK68702.1"/>
    </source>
</evidence>
<dbReference type="SUPFAM" id="SSF82771">
    <property type="entry name" value="GIY-YIG endonuclease"/>
    <property type="match status" value="1"/>
</dbReference>
<evidence type="ECO:0000256" key="7">
    <source>
        <dbReference type="HAMAP-Rule" id="MF_00203"/>
    </source>
</evidence>
<dbReference type="InterPro" id="IPR050066">
    <property type="entry name" value="UvrABC_protein_C"/>
</dbReference>
<protein>
    <recommendedName>
        <fullName evidence="7">UvrABC system protein C</fullName>
        <shortName evidence="7">Protein UvrC</shortName>
    </recommendedName>
    <alternativeName>
        <fullName evidence="7">Excinuclease ABC subunit C</fullName>
    </alternativeName>
</protein>
<feature type="domain" description="UvrC family homology region profile" evidence="11">
    <location>
        <begin position="364"/>
        <end position="560"/>
    </location>
</feature>
<evidence type="ECO:0000259" key="9">
    <source>
        <dbReference type="PROSITE" id="PS50151"/>
    </source>
</evidence>
<dbReference type="InterPro" id="IPR004791">
    <property type="entry name" value="UvrC"/>
</dbReference>
<dbReference type="PROSITE" id="PS50151">
    <property type="entry name" value="UVR"/>
    <property type="match status" value="1"/>
</dbReference>
<dbReference type="Gene3D" id="3.40.1440.10">
    <property type="entry name" value="GIY-YIG endonuclease"/>
    <property type="match status" value="1"/>
</dbReference>
<keyword evidence="1 7" id="KW-0963">Cytoplasm</keyword>
<evidence type="ECO:0000256" key="6">
    <source>
        <dbReference type="ARBA" id="ARBA00023236"/>
    </source>
</evidence>
<keyword evidence="3 7" id="KW-0228">DNA excision</keyword>
<dbReference type="PROSITE" id="PS50165">
    <property type="entry name" value="UVRC"/>
    <property type="match status" value="1"/>
</dbReference>
<dbReference type="Proteomes" id="UP001228690">
    <property type="component" value="Chromosome"/>
</dbReference>
<comment type="function">
    <text evidence="7">The UvrABC repair system catalyzes the recognition and processing of DNA lesions. UvrC both incises the 5' and 3' sides of the lesion. The N-terminal half is responsible for the 3' incision and the C-terminal half is responsible for the 5' incision.</text>
</comment>
<organism evidence="12 13">
    <name type="scientific">Candidatus Haliotispira prima</name>
    <dbReference type="NCBI Taxonomy" id="3034016"/>
    <lineage>
        <taxon>Bacteria</taxon>
        <taxon>Pseudomonadati</taxon>
        <taxon>Spirochaetota</taxon>
        <taxon>Spirochaetia</taxon>
        <taxon>Spirochaetales</taxon>
        <taxon>Spirochaetaceae</taxon>
        <taxon>Candidatus Haliotispira</taxon>
    </lineage>
</organism>
<dbReference type="PROSITE" id="PS50164">
    <property type="entry name" value="GIY_YIG"/>
    <property type="match status" value="1"/>
</dbReference>
<sequence>MNIMSTTSEKGSEAVPGEDLSRERSEGSEGFEDQNSLPECLQRDLAELPERPGIYLMHSHSSQILYIGKAKNLQRRVRSYFRGRKDLKTEMLRRKVVHVEVLLCANDYEALILENNLIKKHKPRYNINLKDDKTYPLICISRDEFPRIFKTRQIKRDGSRYFGPYPDGLQLETTLQLLSELFPLRRCKGPLRRRDNPCLYYHMKQCLGPCIGAVSKEDYRSQVQRAKHLLEGSSKTLQQELERDMRRASEALRFEEAAGLRDRLRGLRRLQQDQSVESQERPEVDRDYLAVLQMEDYYFFTVLLLREGKLLGHHHFSSRYLPEGLQAGVQAGLQTETQEKTGPEQAEQTEPAATVSDGDWRRKTAMSSALVEFLCQYYLESGHELPDELHLPELDIEWDGPELFLRLLEEQRGKRFVIRPFRREREAANDRLLLLRARENVIREQQLWLRYQGRGLMLEELRSALDLEELPEHVEGFDISHMDGQATVASLIVFRSGRPAKDEYRSFNLRSTEGRIDDFASIQEAVSRRYTRLLNEGTELPDLIMIDGGQGQVNAAAGVLRSLELSIPLVGLAKREEILFFPAIPYRDGVSDHYSEPRAPLDLPLSHPGLKLLQQLRDETHRWAHGKNRKRYEKRVSVSVLENVPGVGKKRSSTLLQHYGSLEALGEVEPDELAKVAHMGLDVAETLAEYLTRRKQKT</sequence>
<evidence type="ECO:0000256" key="3">
    <source>
        <dbReference type="ARBA" id="ARBA00022769"/>
    </source>
</evidence>
<dbReference type="InterPro" id="IPR041663">
    <property type="entry name" value="DisA/LigA_HHH"/>
</dbReference>
<dbReference type="Gene3D" id="3.30.420.340">
    <property type="entry name" value="UvrC, RNAse H endonuclease domain"/>
    <property type="match status" value="1"/>
</dbReference>
<dbReference type="HAMAP" id="MF_00203">
    <property type="entry name" value="UvrC"/>
    <property type="match status" value="1"/>
</dbReference>
<evidence type="ECO:0000256" key="5">
    <source>
        <dbReference type="ARBA" id="ARBA00023204"/>
    </source>
</evidence>
<proteinExistence type="inferred from homology"/>
<feature type="region of interest" description="Disordered" evidence="8">
    <location>
        <begin position="336"/>
        <end position="358"/>
    </location>
</feature>
<dbReference type="Pfam" id="PF08459">
    <property type="entry name" value="UvrC_RNaseH_dom"/>
    <property type="match status" value="1"/>
</dbReference>
<reference evidence="12 13" key="1">
    <citation type="submission" date="2023-04" db="EMBL/GenBank/DDBJ databases">
        <title>Spirochaete genome identified in red abalone sample constitutes a novel genus.</title>
        <authorList>
            <person name="Sharma S.P."/>
            <person name="Purcell C.M."/>
            <person name="Hyde J.R."/>
            <person name="Severin A.J."/>
        </authorList>
    </citation>
    <scope>NUCLEOTIDE SEQUENCE [LARGE SCALE GENOMIC DNA]</scope>
    <source>
        <strain evidence="12 13">SP-2023</strain>
    </source>
</reference>
<dbReference type="InterPro" id="IPR010994">
    <property type="entry name" value="RuvA_2-like"/>
</dbReference>
<dbReference type="InterPro" id="IPR036876">
    <property type="entry name" value="UVR_dom_sf"/>
</dbReference>
<evidence type="ECO:0000259" key="11">
    <source>
        <dbReference type="PROSITE" id="PS50165"/>
    </source>
</evidence>
<dbReference type="InterPro" id="IPR001943">
    <property type="entry name" value="UVR_dom"/>
</dbReference>
<dbReference type="SMART" id="SM00465">
    <property type="entry name" value="GIYc"/>
    <property type="match status" value="1"/>
</dbReference>
<dbReference type="Gene3D" id="4.10.860.10">
    <property type="entry name" value="UVR domain"/>
    <property type="match status" value="1"/>
</dbReference>
<evidence type="ECO:0000256" key="4">
    <source>
        <dbReference type="ARBA" id="ARBA00022881"/>
    </source>
</evidence>
<accession>A0ABY8MFE7</accession>
<dbReference type="InterPro" id="IPR000305">
    <property type="entry name" value="GIY-YIG_endonuc"/>
</dbReference>
<dbReference type="RefSeq" id="WP_326926888.1">
    <property type="nucleotide sequence ID" value="NZ_CP123443.1"/>
</dbReference>
<keyword evidence="13" id="KW-1185">Reference proteome</keyword>
<dbReference type="InterPro" id="IPR035901">
    <property type="entry name" value="GIY-YIG_endonuc_sf"/>
</dbReference>
<dbReference type="PANTHER" id="PTHR30562:SF1">
    <property type="entry name" value="UVRABC SYSTEM PROTEIN C"/>
    <property type="match status" value="1"/>
</dbReference>
<comment type="similarity">
    <text evidence="7">Belongs to the UvrC family.</text>
</comment>
<keyword evidence="6 7" id="KW-0742">SOS response</keyword>
<evidence type="ECO:0000256" key="2">
    <source>
        <dbReference type="ARBA" id="ARBA00022763"/>
    </source>
</evidence>
<dbReference type="Pfam" id="PF02151">
    <property type="entry name" value="UVR"/>
    <property type="match status" value="1"/>
</dbReference>
<evidence type="ECO:0000256" key="8">
    <source>
        <dbReference type="SAM" id="MobiDB-lite"/>
    </source>
</evidence>
<dbReference type="Pfam" id="PF12826">
    <property type="entry name" value="HHH_2"/>
    <property type="match status" value="1"/>
</dbReference>
<evidence type="ECO:0000259" key="10">
    <source>
        <dbReference type="PROSITE" id="PS50164"/>
    </source>
</evidence>
<keyword evidence="4 7" id="KW-0267">Excision nuclease</keyword>
<feature type="region of interest" description="Disordered" evidence="8">
    <location>
        <begin position="1"/>
        <end position="35"/>
    </location>
</feature>
<dbReference type="PANTHER" id="PTHR30562">
    <property type="entry name" value="UVRC/OXIDOREDUCTASE"/>
    <property type="match status" value="1"/>
</dbReference>
<comment type="subunit">
    <text evidence="7">Interacts with UvrB in an incision complex.</text>
</comment>
<keyword evidence="2 7" id="KW-0227">DNA damage</keyword>
<dbReference type="InterPro" id="IPR047296">
    <property type="entry name" value="GIY-YIG_UvrC_Cho"/>
</dbReference>
<dbReference type="EMBL" id="CP123443">
    <property type="protein sequence ID" value="WGK68702.1"/>
    <property type="molecule type" value="Genomic_DNA"/>
</dbReference>
<feature type="domain" description="GIY-YIG" evidence="10">
    <location>
        <begin position="50"/>
        <end position="127"/>
    </location>
</feature>
<gene>
    <name evidence="7 12" type="primary">uvrC</name>
    <name evidence="12" type="ORF">P0082_09455</name>
</gene>